<name>A0A9X2L315_9BACT</name>
<dbReference type="AlphaFoldDB" id="A0A9X2L315"/>
<dbReference type="Proteomes" id="UP001139125">
    <property type="component" value="Unassembled WGS sequence"/>
</dbReference>
<evidence type="ECO:0000313" key="1">
    <source>
        <dbReference type="EMBL" id="MCP9291337.1"/>
    </source>
</evidence>
<organism evidence="1 2">
    <name type="scientific">Gracilimonas sediminicola</name>
    <dbReference type="NCBI Taxonomy" id="2952158"/>
    <lineage>
        <taxon>Bacteria</taxon>
        <taxon>Pseudomonadati</taxon>
        <taxon>Balneolota</taxon>
        <taxon>Balneolia</taxon>
        <taxon>Balneolales</taxon>
        <taxon>Balneolaceae</taxon>
        <taxon>Gracilimonas</taxon>
    </lineage>
</organism>
<sequence length="53" mass="6436">MGEKKEIKALDLKKRLRNRFYEKYYADRDLLHKNASKAMQNFLRESPQKHPNS</sequence>
<dbReference type="RefSeq" id="WP_255134192.1">
    <property type="nucleotide sequence ID" value="NZ_JANDBC010000001.1"/>
</dbReference>
<accession>A0A9X2L315</accession>
<protein>
    <submittedName>
        <fullName evidence="1">Uncharacterized protein</fullName>
    </submittedName>
</protein>
<dbReference type="EMBL" id="JANDBC010000001">
    <property type="protein sequence ID" value="MCP9291337.1"/>
    <property type="molecule type" value="Genomic_DNA"/>
</dbReference>
<proteinExistence type="predicted"/>
<evidence type="ECO:0000313" key="2">
    <source>
        <dbReference type="Proteomes" id="UP001139125"/>
    </source>
</evidence>
<comment type="caution">
    <text evidence="1">The sequence shown here is derived from an EMBL/GenBank/DDBJ whole genome shotgun (WGS) entry which is preliminary data.</text>
</comment>
<reference evidence="1" key="1">
    <citation type="submission" date="2022-06" db="EMBL/GenBank/DDBJ databases">
        <title>Gracilimonas sp. CAU 1638 isolated from sea sediment.</title>
        <authorList>
            <person name="Kim W."/>
        </authorList>
    </citation>
    <scope>NUCLEOTIDE SEQUENCE</scope>
    <source>
        <strain evidence="1">CAU 1638</strain>
    </source>
</reference>
<keyword evidence="2" id="KW-1185">Reference proteome</keyword>
<gene>
    <name evidence="1" type="ORF">NM125_07055</name>
</gene>